<proteinExistence type="predicted"/>
<sequence>MSKCDPIETKVTAPPFQPFIEGVYHNVPWTGMEIAPVDGKKNVELIFLKACTGHNTYWEKEGGKSLDQDHGISAWSWVYCRLPRNGTEEKPGWFDTWDKVKHQAEIGNPHNFLSSPINWIRYELNNLATNAMHWWLEVDDPFTGDYGKGGDNDSKGVYDFLVANTLSISLVVAVISLLVVAARMALQRNAQPAADAARSLFTLVVVAAAGLTILKLLLLAGDRFSRAILINGLGTSKAGGKAHCDAVEQRIKILPQNFDKLNFFLFLLCVLFLVIGSLVLYIYMLGRILVVTMLAGLLPLAAAGTATESGRSWFGRQLTYLFAFVMVKPACTVVLVVSLRMSKLPAENPSAAQQLGATMMLFLGTVMLPAMTRLAFPFTSPAARGEKGAQAAVVGTAAVGAKAVKGGMSIFRR</sequence>
<dbReference type="RefSeq" id="WP_358348341.1">
    <property type="nucleotide sequence ID" value="NZ_JBEZFP010000005.1"/>
</dbReference>
<keyword evidence="1" id="KW-0812">Transmembrane</keyword>
<feature type="transmembrane region" description="Helical" evidence="1">
    <location>
        <begin position="351"/>
        <end position="370"/>
    </location>
</feature>
<comment type="caution">
    <text evidence="2">The sequence shown here is derived from an EMBL/GenBank/DDBJ whole genome shotgun (WGS) entry which is preliminary data.</text>
</comment>
<dbReference type="EMBL" id="JBEZFP010000005">
    <property type="protein sequence ID" value="MEU8132468.1"/>
    <property type="molecule type" value="Genomic_DNA"/>
</dbReference>
<evidence type="ECO:0000256" key="1">
    <source>
        <dbReference type="SAM" id="Phobius"/>
    </source>
</evidence>
<keyword evidence="1" id="KW-0472">Membrane</keyword>
<gene>
    <name evidence="2" type="ORF">AB0C36_03080</name>
</gene>
<accession>A0ABV3D9Q3</accession>
<organism evidence="2 3">
    <name type="scientific">Streptodolium elevatio</name>
    <dbReference type="NCBI Taxonomy" id="3157996"/>
    <lineage>
        <taxon>Bacteria</taxon>
        <taxon>Bacillati</taxon>
        <taxon>Actinomycetota</taxon>
        <taxon>Actinomycetes</taxon>
        <taxon>Kitasatosporales</taxon>
        <taxon>Streptomycetaceae</taxon>
        <taxon>Streptodolium</taxon>
    </lineage>
</organism>
<keyword evidence="3" id="KW-1185">Reference proteome</keyword>
<feature type="transmembrane region" description="Helical" evidence="1">
    <location>
        <begin position="318"/>
        <end position="339"/>
    </location>
</feature>
<feature type="transmembrane region" description="Helical" evidence="1">
    <location>
        <begin position="261"/>
        <end position="282"/>
    </location>
</feature>
<name>A0ABV3D9Q3_9ACTN</name>
<protein>
    <recommendedName>
        <fullName evidence="4">TrbL/VirB6 plasmid conjugal transfer protein</fullName>
    </recommendedName>
</protein>
<keyword evidence="1" id="KW-1133">Transmembrane helix</keyword>
<evidence type="ECO:0000313" key="2">
    <source>
        <dbReference type="EMBL" id="MEU8132468.1"/>
    </source>
</evidence>
<feature type="transmembrane region" description="Helical" evidence="1">
    <location>
        <begin position="157"/>
        <end position="180"/>
    </location>
</feature>
<evidence type="ECO:0000313" key="3">
    <source>
        <dbReference type="Proteomes" id="UP001551482"/>
    </source>
</evidence>
<evidence type="ECO:0008006" key="4">
    <source>
        <dbReference type="Google" id="ProtNLM"/>
    </source>
</evidence>
<feature type="transmembrane region" description="Helical" evidence="1">
    <location>
        <begin position="288"/>
        <end position="306"/>
    </location>
</feature>
<dbReference type="Proteomes" id="UP001551482">
    <property type="component" value="Unassembled WGS sequence"/>
</dbReference>
<feature type="transmembrane region" description="Helical" evidence="1">
    <location>
        <begin position="200"/>
        <end position="220"/>
    </location>
</feature>
<reference evidence="2 3" key="1">
    <citation type="submission" date="2024-06" db="EMBL/GenBank/DDBJ databases">
        <title>The Natural Products Discovery Center: Release of the First 8490 Sequenced Strains for Exploring Actinobacteria Biosynthetic Diversity.</title>
        <authorList>
            <person name="Kalkreuter E."/>
            <person name="Kautsar S.A."/>
            <person name="Yang D."/>
            <person name="Bader C.D."/>
            <person name="Teijaro C.N."/>
            <person name="Fluegel L."/>
            <person name="Davis C.M."/>
            <person name="Simpson J.R."/>
            <person name="Lauterbach L."/>
            <person name="Steele A.D."/>
            <person name="Gui C."/>
            <person name="Meng S."/>
            <person name="Li G."/>
            <person name="Viehrig K."/>
            <person name="Ye F."/>
            <person name="Su P."/>
            <person name="Kiefer A.F."/>
            <person name="Nichols A."/>
            <person name="Cepeda A.J."/>
            <person name="Yan W."/>
            <person name="Fan B."/>
            <person name="Jiang Y."/>
            <person name="Adhikari A."/>
            <person name="Zheng C.-J."/>
            <person name="Schuster L."/>
            <person name="Cowan T.M."/>
            <person name="Smanski M.J."/>
            <person name="Chevrette M.G."/>
            <person name="De Carvalho L.P.S."/>
            <person name="Shen B."/>
        </authorList>
    </citation>
    <scope>NUCLEOTIDE SEQUENCE [LARGE SCALE GENOMIC DNA]</scope>
    <source>
        <strain evidence="2 3">NPDC048946</strain>
    </source>
</reference>